<proteinExistence type="predicted"/>
<sequence length="73" mass="8021">MLARYVDCSSSCCSLFLSLLAAIKEGTNQPGNGLFGIRIKRTGQGLARRGVGPQVSFTPHLQRYWVQPNRAKV</sequence>
<dbReference type="AlphaFoldDB" id="A0AAJ0AB82"/>
<comment type="caution">
    <text evidence="1">The sequence shown here is derived from an EMBL/GenBank/DDBJ whole genome shotgun (WGS) entry which is preliminary data.</text>
</comment>
<reference evidence="1" key="1">
    <citation type="submission" date="2021-06" db="EMBL/GenBank/DDBJ databases">
        <title>Comparative genomics, transcriptomics and evolutionary studies reveal genomic signatures of adaptation to plant cell wall in hemibiotrophic fungi.</title>
        <authorList>
            <consortium name="DOE Joint Genome Institute"/>
            <person name="Baroncelli R."/>
            <person name="Diaz J.F."/>
            <person name="Benocci T."/>
            <person name="Peng M."/>
            <person name="Battaglia E."/>
            <person name="Haridas S."/>
            <person name="Andreopoulos W."/>
            <person name="Labutti K."/>
            <person name="Pangilinan J."/>
            <person name="Floch G.L."/>
            <person name="Makela M.R."/>
            <person name="Henrissat B."/>
            <person name="Grigoriev I.V."/>
            <person name="Crouch J.A."/>
            <person name="De Vries R.P."/>
            <person name="Sukno S.A."/>
            <person name="Thon M.R."/>
        </authorList>
    </citation>
    <scope>NUCLEOTIDE SEQUENCE</scope>
    <source>
        <strain evidence="1">CBS 193.32</strain>
    </source>
</reference>
<feature type="non-terminal residue" evidence="1">
    <location>
        <position position="73"/>
    </location>
</feature>
<dbReference type="Proteomes" id="UP001224890">
    <property type="component" value="Unassembled WGS sequence"/>
</dbReference>
<protein>
    <submittedName>
        <fullName evidence="1">Uncharacterized protein</fullName>
    </submittedName>
</protein>
<gene>
    <name evidence="1" type="ORF">BDP55DRAFT_680042</name>
</gene>
<dbReference type="RefSeq" id="XP_060424052.1">
    <property type="nucleotide sequence ID" value="XM_060576090.1"/>
</dbReference>
<evidence type="ECO:0000313" key="2">
    <source>
        <dbReference type="Proteomes" id="UP001224890"/>
    </source>
</evidence>
<dbReference type="GeneID" id="85460616"/>
<keyword evidence="2" id="KW-1185">Reference proteome</keyword>
<evidence type="ECO:0000313" key="1">
    <source>
        <dbReference type="EMBL" id="KAK1659288.1"/>
    </source>
</evidence>
<dbReference type="EMBL" id="JAHMHR010000062">
    <property type="protein sequence ID" value="KAK1659288.1"/>
    <property type="molecule type" value="Genomic_DNA"/>
</dbReference>
<organism evidence="1 2">
    <name type="scientific">Colletotrichum godetiae</name>
    <dbReference type="NCBI Taxonomy" id="1209918"/>
    <lineage>
        <taxon>Eukaryota</taxon>
        <taxon>Fungi</taxon>
        <taxon>Dikarya</taxon>
        <taxon>Ascomycota</taxon>
        <taxon>Pezizomycotina</taxon>
        <taxon>Sordariomycetes</taxon>
        <taxon>Hypocreomycetidae</taxon>
        <taxon>Glomerellales</taxon>
        <taxon>Glomerellaceae</taxon>
        <taxon>Colletotrichum</taxon>
        <taxon>Colletotrichum acutatum species complex</taxon>
    </lineage>
</organism>
<name>A0AAJ0AB82_9PEZI</name>
<accession>A0AAJ0AB82</accession>